<proteinExistence type="predicted"/>
<reference evidence="2" key="1">
    <citation type="journal article" date="2022" name="bioRxiv">
        <title>Genomics of Preaxostyla Flagellates Illuminates Evolutionary Transitions and the Path Towards Mitochondrial Loss.</title>
        <authorList>
            <person name="Novak L.V.F."/>
            <person name="Treitli S.C."/>
            <person name="Pyrih J."/>
            <person name="Halakuc P."/>
            <person name="Pipaliya S.V."/>
            <person name="Vacek V."/>
            <person name="Brzon O."/>
            <person name="Soukal P."/>
            <person name="Eme L."/>
            <person name="Dacks J.B."/>
            <person name="Karnkowska A."/>
            <person name="Elias M."/>
            <person name="Hampl V."/>
        </authorList>
    </citation>
    <scope>NUCLEOTIDE SEQUENCE</scope>
    <source>
        <strain evidence="2">RCP-MX</strain>
    </source>
</reference>
<protein>
    <submittedName>
        <fullName evidence="2">Uncharacterized protein</fullName>
    </submittedName>
</protein>
<sequence>MQPSDFLQFTRQHSLLPDPGSSQKSQLSKYVFQRSGKATPFTLEQIPSFPDYTRLVGIEKYCVIQARVESVQSQRATFVDLLELPHETGGKKSAMSFVRRRFLYYDDHPLNIISASLNESRTFLSLTTCHCVLVGGDDHRGTNTLKQFFSRPKPAQGSSAPEWKIQYETILIQLDPAVIPGRPPRGNPTLSSIASLQTSFDLLQLHFLPDPGDTALKDQRLWAIFYEEHHALNLVRLTIGWDEKGSLQVHQKLTALCGRDEVPLWMQFDAADSRLYFIDRRVSSIPPGAAATAPGPGPLAGPVALTPSNSATPTPPPMGAVSIPRVDSFMLTGISSSDLSQPTFHCRQFELPGQGPQRYHSLYDTSLKIYVPPVPPGGAVHLRVPGGGVDIAGAAHSGIGVGYIPGGQGPDALARYVNRTGGWYPLTGTANPNLHLRVVRMRGAPAPSNTPAAPSSSKPLQPTSAVVPATPPGAPSQPQAAATAPTVKRLAPRAPRFDNVTTASPRVLFTTYGDMLLVYLPGRCLHMVDCGPEHEPMDGLHLSGSQLVPFLDMLSVAPLPSTGSAGGLGSIPVGPMNIPLLSMDHWFPLLTEFRVPEGLAALDGPFWAEPGMPEGVVMPFFQRPDTSNHLFIDHNTQCVVEFKLDMSALLGVLFPARPLPTEGTLSQAIATAFNAMSSTTRHDPAGSPMSLPALSPGGDPPSPAITVVASTPPTPSAAAPVGAPASGRRPPPDAFLMRRAQVPTPPALLRMQQQWIHMAVTHMQMDLAPALVAHCVSSCPFALSAEVIKEMLLAAPYHQLKSSVDSREDYQRLQLVPLTELPPLHRDPEARVQFLVRCRSLGKAIGGGLAGVGSTVPEPPPTPLPQPLLTQLAQWQRSLMAQAQIQEIIEVLQGTAPQPPLRLGTLAPRLALATVHALARPQLGASHRPALRPAEALRRALLDHIQIVLRRPMAEDATTAFCFQYRNGAVTDLCCLVEDAVRGLRGAAPAGSTDPLPERVVNLIFISLLLALLAAAEWCCLELTDQMRENLYAVARRELPAPLFLQLVRRSLVTVNPQWLLEDLASLGSPLGGGGAAAAPPAGVTSTPSTSGNYLVRPEDALQQERLAVDMRLVQWYATQRRGAPDDNPVRYLQYRSPLDASLVAQEYQRAMHASVMLGESLEAASPGSLAGPVMASARVLESLVRHNRQRQEAARDAAEQSAAPSSSGADDKSLYPPTVCEAVRRAPFVSQARFMRTVLEHYSTMLTGPTLRPRLATDARLHALPTEDATGGFAPLAEFTDRLRDGRAASSEERIAQQALLEHAHILLKLEPVP</sequence>
<name>A0ABQ8UGU5_9EUKA</name>
<feature type="compositionally biased region" description="Low complexity" evidence="1">
    <location>
        <begin position="704"/>
        <end position="728"/>
    </location>
</feature>
<feature type="compositionally biased region" description="Low complexity" evidence="1">
    <location>
        <begin position="444"/>
        <end position="457"/>
    </location>
</feature>
<evidence type="ECO:0000313" key="2">
    <source>
        <dbReference type="EMBL" id="KAJ4458471.1"/>
    </source>
</evidence>
<comment type="caution">
    <text evidence="2">The sequence shown here is derived from an EMBL/GenBank/DDBJ whole genome shotgun (WGS) entry which is preliminary data.</text>
</comment>
<feature type="compositionally biased region" description="Low complexity" evidence="1">
    <location>
        <begin position="476"/>
        <end position="486"/>
    </location>
</feature>
<accession>A0ABQ8UGU5</accession>
<dbReference type="PANTHER" id="PTHR48148:SF2">
    <property type="entry name" value="PA14 DOMAIN-CONTAINING PROTEIN"/>
    <property type="match status" value="1"/>
</dbReference>
<evidence type="ECO:0000256" key="1">
    <source>
        <dbReference type="SAM" id="MobiDB-lite"/>
    </source>
</evidence>
<feature type="region of interest" description="Disordered" evidence="1">
    <location>
        <begin position="444"/>
        <end position="486"/>
    </location>
</feature>
<feature type="compositionally biased region" description="Low complexity" evidence="1">
    <location>
        <begin position="288"/>
        <end position="312"/>
    </location>
</feature>
<gene>
    <name evidence="2" type="ORF">PAPYR_5867</name>
</gene>
<evidence type="ECO:0000313" key="3">
    <source>
        <dbReference type="Proteomes" id="UP001141327"/>
    </source>
</evidence>
<organism evidence="2 3">
    <name type="scientific">Paratrimastix pyriformis</name>
    <dbReference type="NCBI Taxonomy" id="342808"/>
    <lineage>
        <taxon>Eukaryota</taxon>
        <taxon>Metamonada</taxon>
        <taxon>Preaxostyla</taxon>
        <taxon>Paratrimastigidae</taxon>
        <taxon>Paratrimastix</taxon>
    </lineage>
</organism>
<dbReference type="Proteomes" id="UP001141327">
    <property type="component" value="Unassembled WGS sequence"/>
</dbReference>
<dbReference type="PANTHER" id="PTHR48148">
    <property type="entry name" value="KERATINOCYTE PROLINE-RICH PROTEIN"/>
    <property type="match status" value="1"/>
</dbReference>
<feature type="region of interest" description="Disordered" evidence="1">
    <location>
        <begin position="1188"/>
        <end position="1215"/>
    </location>
</feature>
<keyword evidence="3" id="KW-1185">Reference proteome</keyword>
<dbReference type="EMBL" id="JAPMOS010000029">
    <property type="protein sequence ID" value="KAJ4458471.1"/>
    <property type="molecule type" value="Genomic_DNA"/>
</dbReference>
<feature type="region of interest" description="Disordered" evidence="1">
    <location>
        <begin position="288"/>
        <end position="314"/>
    </location>
</feature>
<feature type="compositionally biased region" description="Basic and acidic residues" evidence="1">
    <location>
        <begin position="1190"/>
        <end position="1199"/>
    </location>
</feature>
<feature type="region of interest" description="Disordered" evidence="1">
    <location>
        <begin position="679"/>
        <end position="728"/>
    </location>
</feature>